<dbReference type="AlphaFoldDB" id="A0A0D2IM73"/>
<feature type="region of interest" description="Disordered" evidence="2">
    <location>
        <begin position="1"/>
        <end position="35"/>
    </location>
</feature>
<dbReference type="GO" id="GO:0003700">
    <property type="term" value="F:DNA-binding transcription factor activity"/>
    <property type="evidence" value="ECO:0007669"/>
    <property type="project" value="InterPro"/>
</dbReference>
<dbReference type="GO" id="GO:0006351">
    <property type="term" value="P:DNA-templated transcription"/>
    <property type="evidence" value="ECO:0007669"/>
    <property type="project" value="InterPro"/>
</dbReference>
<dbReference type="OrthoDB" id="2123952at2759"/>
<name>A0A0D2IM73_9EURO</name>
<reference evidence="4 5" key="1">
    <citation type="submission" date="2015-01" db="EMBL/GenBank/DDBJ databases">
        <title>The Genome Sequence of Rhinocladiella mackenzie CBS 650.93.</title>
        <authorList>
            <consortium name="The Broad Institute Genomics Platform"/>
            <person name="Cuomo C."/>
            <person name="de Hoog S."/>
            <person name="Gorbushina A."/>
            <person name="Stielow B."/>
            <person name="Teixiera M."/>
            <person name="Abouelleil A."/>
            <person name="Chapman S.B."/>
            <person name="Priest M."/>
            <person name="Young S.K."/>
            <person name="Wortman J."/>
            <person name="Nusbaum C."/>
            <person name="Birren B."/>
        </authorList>
    </citation>
    <scope>NUCLEOTIDE SEQUENCE [LARGE SCALE GENOMIC DNA]</scope>
    <source>
        <strain evidence="4 5">CBS 650.93</strain>
    </source>
</reference>
<dbReference type="GeneID" id="25292901"/>
<evidence type="ECO:0000259" key="3">
    <source>
        <dbReference type="SMART" id="SM00906"/>
    </source>
</evidence>
<dbReference type="HOGENOM" id="CLU_011099_2_1_1"/>
<dbReference type="InterPro" id="IPR050987">
    <property type="entry name" value="AtrR-like"/>
</dbReference>
<sequence length="668" mass="75276">MEALLQSSSVPPPRAPADVKGSPRQESVDARSASPSVIEKELANLVINETGEQKYIGPSSGFSILSPRGLAWIERKTGSMRMKTILQTIQRAGPFWASFRIGHQWDGDQSARFDLPSKEATTYLVNHYFKCFNASFPLFDRFVFWELFERQYSNNPPTKRSWFGVLNVVLSIGCITATASIRTDIQTRDPFMSTDMSDWPWRFFKNACSVLLDIIFLDTDLMGVQTVIGMAFVMQAIMNPEGAFALIGIAARLATSLGLHRWLPGFGLSKVELEQRQRVFWIMYILEKDLATRIGRPSAIDDDDIGFGPPSGEIHGEGEIAISLPSINYNKFYPFQRMCTLAIIESKVYKELYAVSSRVKTASERLRAISRLDAELQEWKENFPIEVRPEHSLQCDPESRFPIIVLHFGYYHCLAAIHRVNAHHELWLADVESDSGSGSPENPSTAAKRSDRGHTSYSLCLASARSILHLSVTYLDDWSDPRNKLIWIAPYFPVSAFLALFAHMLQSPLDPRAAGDQILMERILGCLNRVITLEDRSIVQFLATMIGELFVIARQHVDNVKARLSSPNSQQSNFGAEKGEMNPIPQGFVNPLTEMVSPLPDTTTPSQYFPTNELVTSQPHTTNLFNISSFPASDQTMGQNDNTLADFPDSMMDDPFFLMQDYDWDWSY</sequence>
<dbReference type="Proteomes" id="UP000053617">
    <property type="component" value="Unassembled WGS sequence"/>
</dbReference>
<proteinExistence type="predicted"/>
<keyword evidence="5" id="KW-1185">Reference proteome</keyword>
<evidence type="ECO:0000313" key="4">
    <source>
        <dbReference type="EMBL" id="KIX06854.1"/>
    </source>
</evidence>
<dbReference type="PANTHER" id="PTHR46910:SF25">
    <property type="entry name" value="ABC-TRANSPORTER-REGULATING TRANSCRIPTION FACTOR"/>
    <property type="match status" value="1"/>
</dbReference>
<dbReference type="InterPro" id="IPR007219">
    <property type="entry name" value="XnlR_reg_dom"/>
</dbReference>
<dbReference type="VEuPathDB" id="FungiDB:Z518_04830"/>
<dbReference type="CDD" id="cd12148">
    <property type="entry name" value="fungal_TF_MHR"/>
    <property type="match status" value="1"/>
</dbReference>
<organism evidence="4 5">
    <name type="scientific">Rhinocladiella mackenziei CBS 650.93</name>
    <dbReference type="NCBI Taxonomy" id="1442369"/>
    <lineage>
        <taxon>Eukaryota</taxon>
        <taxon>Fungi</taxon>
        <taxon>Dikarya</taxon>
        <taxon>Ascomycota</taxon>
        <taxon>Pezizomycotina</taxon>
        <taxon>Eurotiomycetes</taxon>
        <taxon>Chaetothyriomycetidae</taxon>
        <taxon>Chaetothyriales</taxon>
        <taxon>Herpotrichiellaceae</taxon>
        <taxon>Rhinocladiella</taxon>
    </lineage>
</organism>
<dbReference type="PANTHER" id="PTHR46910">
    <property type="entry name" value="TRANSCRIPTION FACTOR PDR1"/>
    <property type="match status" value="1"/>
</dbReference>
<keyword evidence="1" id="KW-0539">Nucleus</keyword>
<gene>
    <name evidence="4" type="ORF">Z518_04830</name>
</gene>
<protein>
    <recommendedName>
        <fullName evidence="3">Xylanolytic transcriptional activator regulatory domain-containing protein</fullName>
    </recommendedName>
</protein>
<feature type="domain" description="Xylanolytic transcriptional activator regulatory" evidence="3">
    <location>
        <begin position="243"/>
        <end position="316"/>
    </location>
</feature>
<evidence type="ECO:0000313" key="5">
    <source>
        <dbReference type="Proteomes" id="UP000053617"/>
    </source>
</evidence>
<dbReference type="RefSeq" id="XP_013273990.1">
    <property type="nucleotide sequence ID" value="XM_013418536.1"/>
</dbReference>
<dbReference type="Pfam" id="PF04082">
    <property type="entry name" value="Fungal_trans"/>
    <property type="match status" value="1"/>
</dbReference>
<dbReference type="GO" id="GO:0008270">
    <property type="term" value="F:zinc ion binding"/>
    <property type="evidence" value="ECO:0007669"/>
    <property type="project" value="InterPro"/>
</dbReference>
<dbReference type="GO" id="GO:0003677">
    <property type="term" value="F:DNA binding"/>
    <property type="evidence" value="ECO:0007669"/>
    <property type="project" value="InterPro"/>
</dbReference>
<evidence type="ECO:0000256" key="2">
    <source>
        <dbReference type="SAM" id="MobiDB-lite"/>
    </source>
</evidence>
<dbReference type="STRING" id="1442369.A0A0D2IM73"/>
<dbReference type="EMBL" id="KN847477">
    <property type="protein sequence ID" value="KIX06854.1"/>
    <property type="molecule type" value="Genomic_DNA"/>
</dbReference>
<evidence type="ECO:0000256" key="1">
    <source>
        <dbReference type="ARBA" id="ARBA00023242"/>
    </source>
</evidence>
<dbReference type="SMART" id="SM00906">
    <property type="entry name" value="Fungal_trans"/>
    <property type="match status" value="1"/>
</dbReference>
<accession>A0A0D2IM73</accession>